<evidence type="ECO:0000313" key="1">
    <source>
        <dbReference type="EMBL" id="ENU92161.1"/>
    </source>
</evidence>
<reference evidence="1 3" key="2">
    <citation type="submission" date="2013-02" db="EMBL/GenBank/DDBJ databases">
        <title>The Genome Sequence of Acinetobacter sp. NIPH 758.</title>
        <authorList>
            <consortium name="The Broad Institute Genome Sequencing Platform"/>
            <consortium name="The Broad Institute Genome Sequencing Center for Infectious Disease"/>
            <person name="Cerqueira G."/>
            <person name="Feldgarden M."/>
            <person name="Courvalin P."/>
            <person name="Perichon B."/>
            <person name="Grillot-Courvalin C."/>
            <person name="Clermont D."/>
            <person name="Rocha E."/>
            <person name="Yoon E.-J."/>
            <person name="Nemec A."/>
            <person name="Walker B."/>
            <person name="Young S.K."/>
            <person name="Zeng Q."/>
            <person name="Gargeya S."/>
            <person name="Fitzgerald M."/>
            <person name="Haas B."/>
            <person name="Abouelleil A."/>
            <person name="Alvarado L."/>
            <person name="Arachchi H.M."/>
            <person name="Berlin A.M."/>
            <person name="Chapman S.B."/>
            <person name="Dewar J."/>
            <person name="Goldberg J."/>
            <person name="Griggs A."/>
            <person name="Gujja S."/>
            <person name="Hansen M."/>
            <person name="Howarth C."/>
            <person name="Imamovic A."/>
            <person name="Larimer J."/>
            <person name="McCowan C."/>
            <person name="Murphy C."/>
            <person name="Neiman D."/>
            <person name="Pearson M."/>
            <person name="Priest M."/>
            <person name="Roberts A."/>
            <person name="Saif S."/>
            <person name="Shea T."/>
            <person name="Sisk P."/>
            <person name="Sykes S."/>
            <person name="Wortman J."/>
            <person name="Nusbaum C."/>
            <person name="Birren B."/>
        </authorList>
    </citation>
    <scope>NUCLEOTIDE SEQUENCE [LARGE SCALE GENOMIC DNA]</scope>
    <source>
        <strain evidence="1 3">NIPH 758</strain>
    </source>
</reference>
<proteinExistence type="predicted"/>
<dbReference type="OrthoDB" id="6691177at2"/>
<reference evidence="2 4" key="1">
    <citation type="submission" date="2013-02" db="EMBL/GenBank/DDBJ databases">
        <title>The Genome Sequence of Acinetobacter sp. NIPH 2168.</title>
        <authorList>
            <consortium name="The Broad Institute Genome Sequencing Platform"/>
            <consortium name="The Broad Institute Genome Sequencing Center for Infectious Disease"/>
            <person name="Cerqueira G."/>
            <person name="Feldgarden M."/>
            <person name="Courvalin P."/>
            <person name="Perichon B."/>
            <person name="Grillot-Courvalin C."/>
            <person name="Clermont D."/>
            <person name="Rocha E."/>
            <person name="Yoon E.-J."/>
            <person name="Nemec A."/>
            <person name="Walker B."/>
            <person name="Young S.K."/>
            <person name="Zeng Q."/>
            <person name="Gargeya S."/>
            <person name="Fitzgerald M."/>
            <person name="Haas B."/>
            <person name="Abouelleil A."/>
            <person name="Alvarado L."/>
            <person name="Arachchi H.M."/>
            <person name="Berlin A.M."/>
            <person name="Chapman S.B."/>
            <person name="Dewar J."/>
            <person name="Goldberg J."/>
            <person name="Griggs A."/>
            <person name="Gujja S."/>
            <person name="Hansen M."/>
            <person name="Howarth C."/>
            <person name="Imamovic A."/>
            <person name="Larimer J."/>
            <person name="McCowan C."/>
            <person name="Murphy C."/>
            <person name="Neiman D."/>
            <person name="Pearson M."/>
            <person name="Priest M."/>
            <person name="Roberts A."/>
            <person name="Saif S."/>
            <person name="Shea T."/>
            <person name="Sisk P."/>
            <person name="Sykes S."/>
            <person name="Wortman J."/>
            <person name="Nusbaum C."/>
            <person name="Birren B."/>
        </authorList>
    </citation>
    <scope>NUCLEOTIDE SEQUENCE [LARGE SCALE GENOMIC DNA]</scope>
    <source>
        <strain evidence="2 4">NIPH 2168</strain>
    </source>
</reference>
<dbReference type="HOGENOM" id="CLU_908010_0_0_6"/>
<accession>N8UX35</accession>
<keyword evidence="4" id="KW-1185">Reference proteome</keyword>
<name>N8UX35_9GAMM</name>
<dbReference type="EMBL" id="APPC01000017">
    <property type="protein sequence ID" value="ENU92161.1"/>
    <property type="molecule type" value="Genomic_DNA"/>
</dbReference>
<comment type="caution">
    <text evidence="1">The sequence shown here is derived from an EMBL/GenBank/DDBJ whole genome shotgun (WGS) entry which is preliminary data.</text>
</comment>
<dbReference type="PATRIC" id="fig|1217706.3.peg.1119"/>
<accession>N9NLR6</accession>
<gene>
    <name evidence="2" type="ORF">F892_01166</name>
    <name evidence="1" type="ORF">F971_02048</name>
</gene>
<evidence type="ECO:0000313" key="3">
    <source>
        <dbReference type="Proteomes" id="UP000013049"/>
    </source>
</evidence>
<evidence type="ECO:0000313" key="4">
    <source>
        <dbReference type="Proteomes" id="UP000013173"/>
    </source>
</evidence>
<evidence type="ECO:0000313" key="2">
    <source>
        <dbReference type="EMBL" id="ENX21928.1"/>
    </source>
</evidence>
<organism evidence="1 3">
    <name type="scientific">Acinetobacter vivianii</name>
    <dbReference type="NCBI Taxonomy" id="1776742"/>
    <lineage>
        <taxon>Bacteria</taxon>
        <taxon>Pseudomonadati</taxon>
        <taxon>Pseudomonadota</taxon>
        <taxon>Gammaproteobacteria</taxon>
        <taxon>Moraxellales</taxon>
        <taxon>Moraxellaceae</taxon>
        <taxon>Acinetobacter</taxon>
    </lineage>
</organism>
<dbReference type="Proteomes" id="UP000013049">
    <property type="component" value="Unassembled WGS sequence"/>
</dbReference>
<dbReference type="EMBL" id="APRW01000009">
    <property type="protein sequence ID" value="ENX21928.1"/>
    <property type="molecule type" value="Genomic_DNA"/>
</dbReference>
<dbReference type="PATRIC" id="fig|1217712.3.peg.1960"/>
<dbReference type="eggNOG" id="COG1787">
    <property type="taxonomic scope" value="Bacteria"/>
</dbReference>
<sequence length="320" mass="36772">MVFLFLNIFYTVDFMKTFLNHFGIPANSAGIDFLDINLEKDTPLFIDSYYLTWSKNIYCQKALSTQRIFMEELMLSLKNGNDQKASELCNHFPEPKCTGIGLSAASFNGRGSKKIKVEKILHSLKKSKAAQTGLLEDLEELILVTEGIGADTISDITTNICMKHFAQYTLEKCKELNIPTELTKKNFFYFCEQDKVWKKTKFELPHVPLGKEQVHSAIVLLPNEILDSIISYDTQFFFTNIATPLYVKEVLKKQPTASFIYSVKSTKERKVNVTDMRNLHPEYRGGKKNMDKLIASNPKLLKDYKEVARSRYIKRRGKKS</sequence>
<dbReference type="AlphaFoldDB" id="N8UX35"/>
<dbReference type="Proteomes" id="UP000013173">
    <property type="component" value="Unassembled WGS sequence"/>
</dbReference>
<protein>
    <submittedName>
        <fullName evidence="1">Uncharacterized protein</fullName>
    </submittedName>
</protein>